<dbReference type="InterPro" id="IPR036249">
    <property type="entry name" value="Thioredoxin-like_sf"/>
</dbReference>
<dbReference type="Gene3D" id="3.40.30.10">
    <property type="entry name" value="Glutaredoxin"/>
    <property type="match status" value="1"/>
</dbReference>
<dbReference type="PANTHER" id="PTHR11592">
    <property type="entry name" value="GLUTATHIONE PEROXIDASE"/>
    <property type="match status" value="1"/>
</dbReference>
<dbReference type="PROSITE" id="PS00763">
    <property type="entry name" value="GLUTATHIONE_PEROXID_2"/>
    <property type="match status" value="1"/>
</dbReference>
<accession>A0A923HL43</accession>
<dbReference type="PROSITE" id="PS51355">
    <property type="entry name" value="GLUTATHIONE_PEROXID_3"/>
    <property type="match status" value="1"/>
</dbReference>
<keyword evidence="3 5" id="KW-0560">Oxidoreductase</keyword>
<comment type="caution">
    <text evidence="7">The sequence shown here is derived from an EMBL/GenBank/DDBJ whole genome shotgun (WGS) entry which is preliminary data.</text>
</comment>
<dbReference type="FunFam" id="3.40.30.10:FF:000010">
    <property type="entry name" value="Glutathione peroxidase"/>
    <property type="match status" value="1"/>
</dbReference>
<dbReference type="PROSITE" id="PS51352">
    <property type="entry name" value="THIOREDOXIN_2"/>
    <property type="match status" value="1"/>
</dbReference>
<dbReference type="Proteomes" id="UP000627446">
    <property type="component" value="Unassembled WGS sequence"/>
</dbReference>
<name>A0A923HL43_9BURK</name>
<proteinExistence type="inferred from homology"/>
<feature type="active site" evidence="4">
    <location>
        <position position="35"/>
    </location>
</feature>
<dbReference type="SUPFAM" id="SSF52833">
    <property type="entry name" value="Thioredoxin-like"/>
    <property type="match status" value="1"/>
</dbReference>
<protein>
    <recommendedName>
        <fullName evidence="5">Glutathione peroxidase</fullName>
    </recommendedName>
</protein>
<dbReference type="AlphaFoldDB" id="A0A923HL43"/>
<evidence type="ECO:0000313" key="7">
    <source>
        <dbReference type="EMBL" id="MBC3881374.1"/>
    </source>
</evidence>
<dbReference type="GO" id="GO:0034599">
    <property type="term" value="P:cellular response to oxidative stress"/>
    <property type="evidence" value="ECO:0007669"/>
    <property type="project" value="TreeGrafter"/>
</dbReference>
<dbReference type="PRINTS" id="PR01011">
    <property type="entry name" value="GLUTPROXDASE"/>
</dbReference>
<evidence type="ECO:0000313" key="8">
    <source>
        <dbReference type="Proteomes" id="UP000627446"/>
    </source>
</evidence>
<dbReference type="Pfam" id="PF00255">
    <property type="entry name" value="GSHPx"/>
    <property type="match status" value="1"/>
</dbReference>
<evidence type="ECO:0000256" key="1">
    <source>
        <dbReference type="ARBA" id="ARBA00006926"/>
    </source>
</evidence>
<keyword evidence="8" id="KW-1185">Reference proteome</keyword>
<dbReference type="GO" id="GO:0004601">
    <property type="term" value="F:peroxidase activity"/>
    <property type="evidence" value="ECO:0007669"/>
    <property type="project" value="UniProtKB-KW"/>
</dbReference>
<evidence type="ECO:0000256" key="5">
    <source>
        <dbReference type="RuleBase" id="RU000499"/>
    </source>
</evidence>
<dbReference type="PIRSF" id="PIRSF000303">
    <property type="entry name" value="Glutathion_perox"/>
    <property type="match status" value="1"/>
</dbReference>
<sequence>MTSIDFALETIDGKHVTLQQFPAKAYLIVNTASRCVYTAQYAGLEDLYQEFKDQGLQILGFPCNQFGAQEPGENQNIGEFCQRNYGVSFPMFAKIDVNGEHTHPLFHHLKEMAPGILGSKSIKWNFTKFLLTSDGSAIERFAPQTTPSNLRLAIAELLKKS</sequence>
<dbReference type="CDD" id="cd00340">
    <property type="entry name" value="GSH_Peroxidase"/>
    <property type="match status" value="1"/>
</dbReference>
<evidence type="ECO:0000259" key="6">
    <source>
        <dbReference type="PROSITE" id="PS51352"/>
    </source>
</evidence>
<comment type="similarity">
    <text evidence="1 5">Belongs to the glutathione peroxidase family.</text>
</comment>
<gene>
    <name evidence="7" type="ORF">H8K36_08330</name>
</gene>
<dbReference type="PANTHER" id="PTHR11592:SF78">
    <property type="entry name" value="GLUTATHIONE PEROXIDASE"/>
    <property type="match status" value="1"/>
</dbReference>
<dbReference type="InterPro" id="IPR000889">
    <property type="entry name" value="Glutathione_peroxidase"/>
</dbReference>
<evidence type="ECO:0000256" key="2">
    <source>
        <dbReference type="ARBA" id="ARBA00022559"/>
    </source>
</evidence>
<dbReference type="InterPro" id="IPR013766">
    <property type="entry name" value="Thioredoxin_domain"/>
</dbReference>
<evidence type="ECO:0000256" key="3">
    <source>
        <dbReference type="ARBA" id="ARBA00023002"/>
    </source>
</evidence>
<feature type="domain" description="Thioredoxin" evidence="6">
    <location>
        <begin position="1"/>
        <end position="159"/>
    </location>
</feature>
<reference evidence="7" key="1">
    <citation type="submission" date="2020-08" db="EMBL/GenBank/DDBJ databases">
        <title>Novel species isolated from subtropical streams in China.</title>
        <authorList>
            <person name="Lu H."/>
        </authorList>
    </citation>
    <scope>NUCLEOTIDE SEQUENCE</scope>
    <source>
        <strain evidence="7">LX22W</strain>
    </source>
</reference>
<dbReference type="InterPro" id="IPR029760">
    <property type="entry name" value="GPX_CS"/>
</dbReference>
<dbReference type="RefSeq" id="WP_186916108.1">
    <property type="nucleotide sequence ID" value="NZ_JACOFZ010000002.1"/>
</dbReference>
<evidence type="ECO:0000256" key="4">
    <source>
        <dbReference type="PIRSR" id="PIRSR000303-1"/>
    </source>
</evidence>
<dbReference type="EMBL" id="JACOFZ010000002">
    <property type="protein sequence ID" value="MBC3881374.1"/>
    <property type="molecule type" value="Genomic_DNA"/>
</dbReference>
<keyword evidence="2 5" id="KW-0575">Peroxidase</keyword>
<organism evidence="7 8">
    <name type="scientific">Undibacterium nitidum</name>
    <dbReference type="NCBI Taxonomy" id="2762298"/>
    <lineage>
        <taxon>Bacteria</taxon>
        <taxon>Pseudomonadati</taxon>
        <taxon>Pseudomonadota</taxon>
        <taxon>Betaproteobacteria</taxon>
        <taxon>Burkholderiales</taxon>
        <taxon>Oxalobacteraceae</taxon>
        <taxon>Undibacterium</taxon>
    </lineage>
</organism>